<feature type="transmembrane region" description="Helical" evidence="6">
    <location>
        <begin position="487"/>
        <end position="510"/>
    </location>
</feature>
<feature type="transmembrane region" description="Helical" evidence="6">
    <location>
        <begin position="132"/>
        <end position="149"/>
    </location>
</feature>
<gene>
    <name evidence="8" type="ORF">Z520_08637</name>
</gene>
<keyword evidence="4 6" id="KW-1133">Transmembrane helix</keyword>
<dbReference type="InterPro" id="IPR013057">
    <property type="entry name" value="AA_transpt_TM"/>
</dbReference>
<comment type="similarity">
    <text evidence="2">Belongs to the amino acid/polyamine transporter 2 family.</text>
</comment>
<evidence type="ECO:0000256" key="5">
    <source>
        <dbReference type="ARBA" id="ARBA00023136"/>
    </source>
</evidence>
<proteinExistence type="inferred from homology"/>
<feature type="transmembrane region" description="Helical" evidence="6">
    <location>
        <begin position="246"/>
        <end position="266"/>
    </location>
</feature>
<feature type="transmembrane region" description="Helical" evidence="6">
    <location>
        <begin position="214"/>
        <end position="234"/>
    </location>
</feature>
<evidence type="ECO:0000256" key="1">
    <source>
        <dbReference type="ARBA" id="ARBA00004141"/>
    </source>
</evidence>
<dbReference type="PANTHER" id="PTHR22950">
    <property type="entry name" value="AMINO ACID TRANSPORTER"/>
    <property type="match status" value="1"/>
</dbReference>
<feature type="transmembrane region" description="Helical" evidence="6">
    <location>
        <begin position="457"/>
        <end position="481"/>
    </location>
</feature>
<evidence type="ECO:0000313" key="9">
    <source>
        <dbReference type="Proteomes" id="UP000053411"/>
    </source>
</evidence>
<feature type="transmembrane region" description="Helical" evidence="6">
    <location>
        <begin position="405"/>
        <end position="430"/>
    </location>
</feature>
<evidence type="ECO:0000256" key="6">
    <source>
        <dbReference type="SAM" id="Phobius"/>
    </source>
</evidence>
<keyword evidence="3 6" id="KW-0812">Transmembrane</keyword>
<dbReference type="AlphaFoldDB" id="A0A0D2JQ93"/>
<dbReference type="STRING" id="1442371.A0A0D2JQ93"/>
<accession>A0A0D2JQ93</accession>
<reference evidence="8 9" key="1">
    <citation type="submission" date="2015-01" db="EMBL/GenBank/DDBJ databases">
        <title>The Genome Sequence of Fonsecaea multimorphosa CBS 102226.</title>
        <authorList>
            <consortium name="The Broad Institute Genomics Platform"/>
            <person name="Cuomo C."/>
            <person name="de Hoog S."/>
            <person name="Gorbushina A."/>
            <person name="Stielow B."/>
            <person name="Teixiera M."/>
            <person name="Abouelleil A."/>
            <person name="Chapman S.B."/>
            <person name="Priest M."/>
            <person name="Young S.K."/>
            <person name="Wortman J."/>
            <person name="Nusbaum C."/>
            <person name="Birren B."/>
        </authorList>
    </citation>
    <scope>NUCLEOTIDE SEQUENCE [LARGE SCALE GENOMIC DNA]</scope>
    <source>
        <strain evidence="8 9">CBS 102226</strain>
    </source>
</reference>
<evidence type="ECO:0000259" key="7">
    <source>
        <dbReference type="Pfam" id="PF01490"/>
    </source>
</evidence>
<name>A0A0D2JQ93_9EURO</name>
<dbReference type="GO" id="GO:0015179">
    <property type="term" value="F:L-amino acid transmembrane transporter activity"/>
    <property type="evidence" value="ECO:0007669"/>
    <property type="project" value="TreeGrafter"/>
</dbReference>
<feature type="transmembrane region" description="Helical" evidence="6">
    <location>
        <begin position="546"/>
        <end position="568"/>
    </location>
</feature>
<comment type="subcellular location">
    <subcellularLocation>
        <location evidence="1">Membrane</location>
        <topology evidence="1">Multi-pass membrane protein</topology>
    </subcellularLocation>
</comment>
<feature type="transmembrane region" description="Helical" evidence="6">
    <location>
        <begin position="273"/>
        <end position="295"/>
    </location>
</feature>
<dbReference type="EMBL" id="KN848081">
    <property type="protein sequence ID" value="KIX95517.1"/>
    <property type="molecule type" value="Genomic_DNA"/>
</dbReference>
<dbReference type="OrthoDB" id="40134at2759"/>
<evidence type="ECO:0000256" key="2">
    <source>
        <dbReference type="ARBA" id="ARBA00008066"/>
    </source>
</evidence>
<dbReference type="VEuPathDB" id="FungiDB:Z520_08637"/>
<keyword evidence="9" id="KW-1185">Reference proteome</keyword>
<dbReference type="GeneID" id="27714383"/>
<dbReference type="Proteomes" id="UP000053411">
    <property type="component" value="Unassembled WGS sequence"/>
</dbReference>
<keyword evidence="5 6" id="KW-0472">Membrane</keyword>
<feature type="transmembrane region" description="Helical" evidence="6">
    <location>
        <begin position="370"/>
        <end position="393"/>
    </location>
</feature>
<evidence type="ECO:0000256" key="4">
    <source>
        <dbReference type="ARBA" id="ARBA00022989"/>
    </source>
</evidence>
<evidence type="ECO:0000313" key="8">
    <source>
        <dbReference type="EMBL" id="KIX95517.1"/>
    </source>
</evidence>
<protein>
    <recommendedName>
        <fullName evidence="7">Amino acid transporter transmembrane domain-containing protein</fullName>
    </recommendedName>
</protein>
<feature type="transmembrane region" description="Helical" evidence="6">
    <location>
        <begin position="161"/>
        <end position="183"/>
    </location>
</feature>
<dbReference type="PANTHER" id="PTHR22950:SF461">
    <property type="entry name" value="AMINO ACID TRANSPORTER TRANSMEMBRANE DOMAIN-CONTAINING PROTEIN"/>
    <property type="match status" value="1"/>
</dbReference>
<feature type="domain" description="Amino acid transporter transmembrane" evidence="7">
    <location>
        <begin position="132"/>
        <end position="512"/>
    </location>
</feature>
<evidence type="ECO:0000256" key="3">
    <source>
        <dbReference type="ARBA" id="ARBA00022692"/>
    </source>
</evidence>
<dbReference type="Pfam" id="PF01490">
    <property type="entry name" value="Aa_trans"/>
    <property type="match status" value="1"/>
</dbReference>
<organism evidence="8 9">
    <name type="scientific">Fonsecaea multimorphosa CBS 102226</name>
    <dbReference type="NCBI Taxonomy" id="1442371"/>
    <lineage>
        <taxon>Eukaryota</taxon>
        <taxon>Fungi</taxon>
        <taxon>Dikarya</taxon>
        <taxon>Ascomycota</taxon>
        <taxon>Pezizomycotina</taxon>
        <taxon>Eurotiomycetes</taxon>
        <taxon>Chaetothyriomycetidae</taxon>
        <taxon>Chaetothyriales</taxon>
        <taxon>Herpotrichiellaceae</taxon>
        <taxon>Fonsecaea</taxon>
    </lineage>
</organism>
<sequence>MPTSEAGTGVHERLWGLRARTLPGVTLEEYAFWAKIEREMEEAEYKRYLAATKNQNFLGGIKAYFSLKGVNVARAIEAVSDTPLALPDVTANEKPANVVATTEGADGARLSSVSPTHDYDAEWRRAARALRTSGWMTVFYLITTDILGWSQTPYAFASAGYGVAASSFIVFGIAASASGFMIWRTFIGLDSSRYPILSFGDPFLRLFGPKTRTFINILQAFQIFCTVAVILISNSQKLSQLVHAKICYIAIVTIVAVIAMLSGWLLALRHLGWLCNFAVWINVVSFIVIMVAAAIHGPDTTVAIQTTLIKKSEPVKTFVGVPSPQYQQQTTNMFAAVLNGIDTIAYAYYGALLFIAFMAEMRRPMDFWKAMLLAQVFICLIYLLFGAFVYHFLGQYSIPSITQVIGPYALQVLCNILSLIIGFLAIFLYFNVGLKTVYLEVGQEVLGLPAMTETKGYILWLALGPVYWILAMVVAVSVPSFAGLTNLISGLLIVNFTYSIPAIMYVAYIIQKYSELPGEGFDPHTGVTTRYDVGWKRHIRGLRRSWYISIPITLFACGGLACSALGSWSAVESLIEIFGPGGTIQTSWGCTPVG</sequence>
<dbReference type="GO" id="GO:0016020">
    <property type="term" value="C:membrane"/>
    <property type="evidence" value="ECO:0007669"/>
    <property type="project" value="UniProtKB-SubCell"/>
</dbReference>
<feature type="transmembrane region" description="Helical" evidence="6">
    <location>
        <begin position="333"/>
        <end position="358"/>
    </location>
</feature>
<dbReference type="RefSeq" id="XP_016629640.1">
    <property type="nucleotide sequence ID" value="XM_016779133.1"/>
</dbReference>